<dbReference type="InterPro" id="IPR046373">
    <property type="entry name" value="Acyl-CoA_Oxase/DH_mid-dom_sf"/>
</dbReference>
<dbReference type="Proteomes" id="UP000063699">
    <property type="component" value="Chromosome"/>
</dbReference>
<dbReference type="PANTHER" id="PTHR43831">
    <property type="entry name" value="ISOBUTYRYL-COA DEHYDROGENASE"/>
    <property type="match status" value="1"/>
</dbReference>
<dbReference type="InterPro" id="IPR009075">
    <property type="entry name" value="AcylCo_DH/oxidase_C"/>
</dbReference>
<keyword evidence="6" id="KW-1185">Reference proteome</keyword>
<evidence type="ECO:0000256" key="2">
    <source>
        <dbReference type="ARBA" id="ARBA00022630"/>
    </source>
</evidence>
<evidence type="ECO:0000259" key="4">
    <source>
        <dbReference type="Pfam" id="PF00441"/>
    </source>
</evidence>
<dbReference type="Gene3D" id="1.20.140.10">
    <property type="entry name" value="Butyryl-CoA Dehydrogenase, subunit A, domain 3"/>
    <property type="match status" value="1"/>
</dbReference>
<dbReference type="InterPro" id="IPR006089">
    <property type="entry name" value="Acyl-CoA_DH_CS"/>
</dbReference>
<comment type="similarity">
    <text evidence="1">Belongs to the acyl-CoA dehydrogenase family.</text>
</comment>
<keyword evidence="2" id="KW-0285">Flavoprotein</keyword>
<dbReference type="OrthoDB" id="2769798at2"/>
<dbReference type="KEGG" id="kphy:AOZ06_21440"/>
<organism evidence="5 6">
    <name type="scientific">Kibdelosporangium phytohabitans</name>
    <dbReference type="NCBI Taxonomy" id="860235"/>
    <lineage>
        <taxon>Bacteria</taxon>
        <taxon>Bacillati</taxon>
        <taxon>Actinomycetota</taxon>
        <taxon>Actinomycetes</taxon>
        <taxon>Pseudonocardiales</taxon>
        <taxon>Pseudonocardiaceae</taxon>
        <taxon>Kibdelosporangium</taxon>
    </lineage>
</organism>
<dbReference type="RefSeq" id="WP_054291039.1">
    <property type="nucleotide sequence ID" value="NZ_CP012752.1"/>
</dbReference>
<sequence length="115" mass="12015">MGWNAQPTGQVVFDGARIPAAGRLGQEGDGFRIAMSALDGGDETATQLCAMAKGFATDAGFDVANRALQLHGGHGYLSEYGVGKIVRDLRVHQILEGTNEIMRVIVSRGVLGAAS</sequence>
<dbReference type="PROSITE" id="PS00073">
    <property type="entry name" value="ACYL_COA_DH_2"/>
    <property type="match status" value="1"/>
</dbReference>
<dbReference type="STRING" id="860235.AOZ06_21440"/>
<dbReference type="EMBL" id="CP012752">
    <property type="protein sequence ID" value="ALG09135.1"/>
    <property type="molecule type" value="Genomic_DNA"/>
</dbReference>
<reference evidence="5 6" key="1">
    <citation type="submission" date="2015-07" db="EMBL/GenBank/DDBJ databases">
        <title>Genome sequencing of Kibdelosporangium phytohabitans.</title>
        <authorList>
            <person name="Qin S."/>
            <person name="Xing K."/>
        </authorList>
    </citation>
    <scope>NUCLEOTIDE SEQUENCE [LARGE SCALE GENOMIC DNA]</scope>
    <source>
        <strain evidence="5 6">KLBMP1111</strain>
    </source>
</reference>
<dbReference type="PANTHER" id="PTHR43831:SF1">
    <property type="entry name" value="ISOBUTYRYL-COA DEHYDROGENASE, MITOCHONDRIAL"/>
    <property type="match status" value="1"/>
</dbReference>
<evidence type="ECO:0000256" key="1">
    <source>
        <dbReference type="ARBA" id="ARBA00009347"/>
    </source>
</evidence>
<evidence type="ECO:0000313" key="6">
    <source>
        <dbReference type="Proteomes" id="UP000063699"/>
    </source>
</evidence>
<dbReference type="SUPFAM" id="SSF47203">
    <property type="entry name" value="Acyl-CoA dehydrogenase C-terminal domain-like"/>
    <property type="match status" value="1"/>
</dbReference>
<dbReference type="InterPro" id="IPR009100">
    <property type="entry name" value="AcylCoA_DH/oxidase_NM_dom_sf"/>
</dbReference>
<gene>
    <name evidence="5" type="ORF">AOZ06_21440</name>
</gene>
<dbReference type="SUPFAM" id="SSF56645">
    <property type="entry name" value="Acyl-CoA dehydrogenase NM domain-like"/>
    <property type="match status" value="1"/>
</dbReference>
<dbReference type="GO" id="GO:0003995">
    <property type="term" value="F:acyl-CoA dehydrogenase activity"/>
    <property type="evidence" value="ECO:0007669"/>
    <property type="project" value="InterPro"/>
</dbReference>
<feature type="domain" description="Acyl-CoA dehydrogenase/oxidase C-terminal" evidence="4">
    <location>
        <begin position="34"/>
        <end position="110"/>
    </location>
</feature>
<dbReference type="Pfam" id="PF00441">
    <property type="entry name" value="Acyl-CoA_dh_1"/>
    <property type="match status" value="1"/>
</dbReference>
<dbReference type="InterPro" id="IPR052547">
    <property type="entry name" value="Mito_Isobutyryl-CoADH"/>
</dbReference>
<dbReference type="AlphaFoldDB" id="A0A0N7F3N6"/>
<evidence type="ECO:0000313" key="5">
    <source>
        <dbReference type="EMBL" id="ALG09135.1"/>
    </source>
</evidence>
<name>A0A0N7F3N6_9PSEU</name>
<proteinExistence type="inferred from homology"/>
<dbReference type="InterPro" id="IPR036250">
    <property type="entry name" value="AcylCo_DH-like_C"/>
</dbReference>
<protein>
    <recommendedName>
        <fullName evidence="4">Acyl-CoA dehydrogenase/oxidase C-terminal domain-containing protein</fullName>
    </recommendedName>
</protein>
<accession>A0A0N7F3N6</accession>
<evidence type="ECO:0000256" key="3">
    <source>
        <dbReference type="ARBA" id="ARBA00022827"/>
    </source>
</evidence>
<keyword evidence="3" id="KW-0274">FAD</keyword>
<dbReference type="Gene3D" id="2.40.110.10">
    <property type="entry name" value="Butyryl-CoA Dehydrogenase, subunit A, domain 2"/>
    <property type="match status" value="1"/>
</dbReference>